<dbReference type="RefSeq" id="YP_010085944.1">
    <property type="nucleotide sequence ID" value="NC_055233.1"/>
</dbReference>
<evidence type="ECO:0000313" key="9">
    <source>
        <dbReference type="EMBL" id="ACY41139.1"/>
    </source>
</evidence>
<dbReference type="Pfam" id="PF02718">
    <property type="entry name" value="Herpes_UL31"/>
    <property type="match status" value="1"/>
</dbReference>
<dbReference type="EMBL" id="GQ169129">
    <property type="protein sequence ID" value="ACY41139.1"/>
    <property type="molecule type" value="Genomic_DNA"/>
</dbReference>
<proteinExistence type="inferred from homology"/>
<protein>
    <submittedName>
        <fullName evidence="9">Nuclear egress lamina protein</fullName>
    </submittedName>
</protein>
<feature type="compositionally biased region" description="Polar residues" evidence="8">
    <location>
        <begin position="1"/>
        <end position="14"/>
    </location>
</feature>
<dbReference type="GO" id="GO:0046765">
    <property type="term" value="P:viral budding from nuclear membrane"/>
    <property type="evidence" value="ECO:0007669"/>
    <property type="project" value="InterPro"/>
</dbReference>
<dbReference type="InterPro" id="IPR021152">
    <property type="entry name" value="Herpes_UL31"/>
</dbReference>
<keyword evidence="6" id="KW-1043">Host membrane</keyword>
<evidence type="ECO:0000256" key="5">
    <source>
        <dbReference type="ARBA" id="ARBA00022833"/>
    </source>
</evidence>
<reference evidence="9 10" key="1">
    <citation type="journal article" date="2010" name="J. Gen. Virol.">
        <title>Characterization of a novel wood mouse virus related to murid herpesvirus 4.</title>
        <authorList>
            <person name="Hughes D.J."/>
            <person name="Kipar A."/>
            <person name="Milligan S.G."/>
            <person name="Cunningham C."/>
            <person name="Sanders M."/>
            <person name="Quail M.A."/>
            <person name="Rajandream M.A."/>
            <person name="Efstathiou S."/>
            <person name="Bowden R.J."/>
            <person name="Chastel C."/>
            <person name="Bennett M."/>
            <person name="Sample J.T."/>
            <person name="Barrell B."/>
            <person name="Davison A.J."/>
            <person name="Stewart J.P."/>
        </authorList>
    </citation>
    <scope>NUCLEOTIDE SEQUENCE [LARGE SCALE GENOMIC DNA]</scope>
    <source>
        <strain evidence="9">WM8</strain>
    </source>
</reference>
<keyword evidence="1" id="KW-0597">Phosphoprotein</keyword>
<keyword evidence="7" id="KW-0472">Membrane</keyword>
<evidence type="ECO:0000256" key="3">
    <source>
        <dbReference type="ARBA" id="ARBA00022723"/>
    </source>
</evidence>
<dbReference type="GeneID" id="65101022"/>
<evidence type="ECO:0000256" key="1">
    <source>
        <dbReference type="ARBA" id="ARBA00022553"/>
    </source>
</evidence>
<evidence type="ECO:0000256" key="2">
    <source>
        <dbReference type="ARBA" id="ARBA00022562"/>
    </source>
</evidence>
<name>D0U1Q9_9GAMA</name>
<dbReference type="KEGG" id="vg:65101022"/>
<dbReference type="GO" id="GO:0008270">
    <property type="term" value="F:zinc ion binding"/>
    <property type="evidence" value="ECO:0007669"/>
    <property type="project" value="UniProtKB-KW"/>
</dbReference>
<evidence type="ECO:0000256" key="8">
    <source>
        <dbReference type="SAM" id="MobiDB-lite"/>
    </source>
</evidence>
<accession>D0U1Q9</accession>
<keyword evidence="3" id="KW-0479">Metal-binding</keyword>
<evidence type="ECO:0000256" key="4">
    <source>
        <dbReference type="ARBA" id="ARBA00022771"/>
    </source>
</evidence>
<gene>
    <name evidence="9" type="primary">ORF69</name>
</gene>
<evidence type="ECO:0000313" key="10">
    <source>
        <dbReference type="Proteomes" id="UP000158501"/>
    </source>
</evidence>
<sequence>MRSTDSALSCSGESARTHRKRMRAMSIRSSRTKHTTAPKGLPRRRVSLAAFFNLIYKRQDLGLDFLREMSEPLCTSRPVLLPLNLKDIAPGRCISLTPFGHTDNLGFQCETCTDPNLNKSIPPKLDDPAFSKNELCSVTLTFYQQAEQVIQHKQFYLSLLNLSMDAVRNSLTQPGLLYCYLVTKAFMLEGFPVFFEETNGMLGLYLVFRRDLLHLHESYLRLLIDNLGNYDISVDSVGRSYIIKVCPVGNVSRIPTIPVDNVCLAVNNLDYGDDVKASWLECFNIVSRLSQQ</sequence>
<keyword evidence="2" id="KW-1048">Host nucleus</keyword>
<dbReference type="Proteomes" id="UP000158501">
    <property type="component" value="Segment"/>
</dbReference>
<evidence type="ECO:0000256" key="6">
    <source>
        <dbReference type="ARBA" id="ARBA00022870"/>
    </source>
</evidence>
<feature type="region of interest" description="Disordered" evidence="8">
    <location>
        <begin position="1"/>
        <end position="39"/>
    </location>
</feature>
<keyword evidence="4" id="KW-0863">Zinc-finger</keyword>
<organism evidence="9 10">
    <name type="scientific">Wood mouse herpesvirus</name>
    <dbReference type="NCBI Taxonomy" id="432370"/>
    <lineage>
        <taxon>Viruses</taxon>
        <taxon>Duplodnaviria</taxon>
        <taxon>Heunggongvirae</taxon>
        <taxon>Peploviricota</taxon>
        <taxon>Herviviricetes</taxon>
        <taxon>Herpesvirales</taxon>
        <taxon>Orthoherpesviridae</taxon>
        <taxon>Gammaherpesvirinae</taxon>
        <taxon>Rhadinovirus</taxon>
        <taxon>Rhadinovirus muridgamma7</taxon>
        <taxon>Murid gammaherpesvirus 7</taxon>
    </lineage>
</organism>
<keyword evidence="10" id="KW-1185">Reference proteome</keyword>
<feature type="compositionally biased region" description="Basic residues" evidence="8">
    <location>
        <begin position="30"/>
        <end position="39"/>
    </location>
</feature>
<dbReference type="HAMAP" id="MF_04023">
    <property type="entry name" value="HSV_NEC1"/>
    <property type="match status" value="1"/>
</dbReference>
<evidence type="ECO:0000256" key="7">
    <source>
        <dbReference type="ARBA" id="ARBA00023136"/>
    </source>
</evidence>
<keyword evidence="5" id="KW-0862">Zinc</keyword>